<protein>
    <submittedName>
        <fullName evidence="1">Uncharacterized protein</fullName>
    </submittedName>
</protein>
<dbReference type="KEGG" id="psq:PUNSTDRAFT_76607"/>
<dbReference type="Gene3D" id="3.60.10.10">
    <property type="entry name" value="Endonuclease/exonuclease/phosphatase"/>
    <property type="match status" value="1"/>
</dbReference>
<feature type="non-terminal residue" evidence="1">
    <location>
        <position position="98"/>
    </location>
</feature>
<proteinExistence type="predicted"/>
<dbReference type="HOGENOM" id="CLU_159031_1_0_1"/>
<accession>R7S3C5</accession>
<dbReference type="OrthoDB" id="2840473at2759"/>
<dbReference type="RefSeq" id="XP_007388507.1">
    <property type="nucleotide sequence ID" value="XM_007388445.1"/>
</dbReference>
<gene>
    <name evidence="1" type="ORF">PUNSTDRAFT_76607</name>
</gene>
<dbReference type="AlphaFoldDB" id="R7S3C5"/>
<name>R7S3C5_PUNST</name>
<dbReference type="OMA" id="CEHNEST"/>
<dbReference type="eggNOG" id="ENOG502RCSW">
    <property type="taxonomic scope" value="Eukaryota"/>
</dbReference>
<sequence length="98" mass="11466">MGKRKITIGLAQEPYVDFLGNSRANHMWIPVYPTTHKRKPRDTRVYTVVHRSLPQDKWEQIDIETPDVTAIRLTDERGDLIVFNVYIDQQHSDALHLV</sequence>
<dbReference type="EMBL" id="JH687555">
    <property type="protein sequence ID" value="EIN04364.1"/>
    <property type="molecule type" value="Genomic_DNA"/>
</dbReference>
<evidence type="ECO:0000313" key="1">
    <source>
        <dbReference type="EMBL" id="EIN04364.1"/>
    </source>
</evidence>
<reference evidence="2" key="1">
    <citation type="journal article" date="2012" name="Science">
        <title>The Paleozoic origin of enzymatic lignin decomposition reconstructed from 31 fungal genomes.</title>
        <authorList>
            <person name="Floudas D."/>
            <person name="Binder M."/>
            <person name="Riley R."/>
            <person name="Barry K."/>
            <person name="Blanchette R.A."/>
            <person name="Henrissat B."/>
            <person name="Martinez A.T."/>
            <person name="Otillar R."/>
            <person name="Spatafora J.W."/>
            <person name="Yadav J.S."/>
            <person name="Aerts A."/>
            <person name="Benoit I."/>
            <person name="Boyd A."/>
            <person name="Carlson A."/>
            <person name="Copeland A."/>
            <person name="Coutinho P.M."/>
            <person name="de Vries R.P."/>
            <person name="Ferreira P."/>
            <person name="Findley K."/>
            <person name="Foster B."/>
            <person name="Gaskell J."/>
            <person name="Glotzer D."/>
            <person name="Gorecki P."/>
            <person name="Heitman J."/>
            <person name="Hesse C."/>
            <person name="Hori C."/>
            <person name="Igarashi K."/>
            <person name="Jurgens J.A."/>
            <person name="Kallen N."/>
            <person name="Kersten P."/>
            <person name="Kohler A."/>
            <person name="Kuees U."/>
            <person name="Kumar T.K.A."/>
            <person name="Kuo A."/>
            <person name="LaButti K."/>
            <person name="Larrondo L.F."/>
            <person name="Lindquist E."/>
            <person name="Ling A."/>
            <person name="Lombard V."/>
            <person name="Lucas S."/>
            <person name="Lundell T."/>
            <person name="Martin R."/>
            <person name="McLaughlin D.J."/>
            <person name="Morgenstern I."/>
            <person name="Morin E."/>
            <person name="Murat C."/>
            <person name="Nagy L.G."/>
            <person name="Nolan M."/>
            <person name="Ohm R.A."/>
            <person name="Patyshakuliyeva A."/>
            <person name="Rokas A."/>
            <person name="Ruiz-Duenas F.J."/>
            <person name="Sabat G."/>
            <person name="Salamov A."/>
            <person name="Samejima M."/>
            <person name="Schmutz J."/>
            <person name="Slot J.C."/>
            <person name="St John F."/>
            <person name="Stenlid J."/>
            <person name="Sun H."/>
            <person name="Sun S."/>
            <person name="Syed K."/>
            <person name="Tsang A."/>
            <person name="Wiebenga A."/>
            <person name="Young D."/>
            <person name="Pisabarro A."/>
            <person name="Eastwood D.C."/>
            <person name="Martin F."/>
            <person name="Cullen D."/>
            <person name="Grigoriev I.V."/>
            <person name="Hibbett D.S."/>
        </authorList>
    </citation>
    <scope>NUCLEOTIDE SEQUENCE [LARGE SCALE GENOMIC DNA]</scope>
    <source>
        <strain evidence="2">HHB-11173 SS5</strain>
    </source>
</reference>
<dbReference type="InterPro" id="IPR036691">
    <property type="entry name" value="Endo/exonu/phosph_ase_sf"/>
</dbReference>
<keyword evidence="2" id="KW-1185">Reference proteome</keyword>
<evidence type="ECO:0000313" key="2">
    <source>
        <dbReference type="Proteomes" id="UP000054196"/>
    </source>
</evidence>
<dbReference type="GeneID" id="18885662"/>
<organism evidence="1 2">
    <name type="scientific">Punctularia strigosozonata (strain HHB-11173)</name>
    <name type="common">White-rot fungus</name>
    <dbReference type="NCBI Taxonomy" id="741275"/>
    <lineage>
        <taxon>Eukaryota</taxon>
        <taxon>Fungi</taxon>
        <taxon>Dikarya</taxon>
        <taxon>Basidiomycota</taxon>
        <taxon>Agaricomycotina</taxon>
        <taxon>Agaricomycetes</taxon>
        <taxon>Corticiales</taxon>
        <taxon>Punctulariaceae</taxon>
        <taxon>Punctularia</taxon>
    </lineage>
</organism>
<dbReference type="SUPFAM" id="SSF56219">
    <property type="entry name" value="DNase I-like"/>
    <property type="match status" value="1"/>
</dbReference>
<dbReference type="Proteomes" id="UP000054196">
    <property type="component" value="Unassembled WGS sequence"/>
</dbReference>